<keyword evidence="1 7" id="KW-1003">Cell membrane</keyword>
<evidence type="ECO:0000256" key="5">
    <source>
        <dbReference type="ARBA" id="ARBA00023136"/>
    </source>
</evidence>
<comment type="subcellular location">
    <subcellularLocation>
        <location evidence="7">Cell membrane</location>
        <topology evidence="7">Single-pass type II membrane protein</topology>
    </subcellularLocation>
    <text evidence="7">Localizes to the division septum where it forms a ring structure.</text>
</comment>
<evidence type="ECO:0000256" key="8">
    <source>
        <dbReference type="NCBIfam" id="TIGR02209"/>
    </source>
</evidence>
<comment type="function">
    <text evidence="7">Essential cell division protein.</text>
</comment>
<feature type="transmembrane region" description="Helical" evidence="7">
    <location>
        <begin position="40"/>
        <end position="61"/>
    </location>
</feature>
<dbReference type="GO" id="GO:0005886">
    <property type="term" value="C:plasma membrane"/>
    <property type="evidence" value="ECO:0007669"/>
    <property type="project" value="UniProtKB-SubCell"/>
</dbReference>
<accession>A0AAJ1WRI9</accession>
<evidence type="ECO:0000313" key="10">
    <source>
        <dbReference type="EMBL" id="MDQ0416378.1"/>
    </source>
</evidence>
<gene>
    <name evidence="7" type="primary">ftsL</name>
    <name evidence="10" type="ORF">J2Z48_000542</name>
</gene>
<dbReference type="HAMAP" id="MF_00910">
    <property type="entry name" value="FtsL"/>
    <property type="match status" value="1"/>
</dbReference>
<dbReference type="RefSeq" id="WP_307250774.1">
    <property type="nucleotide sequence ID" value="NZ_JAUSUV010000002.1"/>
</dbReference>
<dbReference type="AlphaFoldDB" id="A0AAJ1WRI9"/>
<evidence type="ECO:0000313" key="11">
    <source>
        <dbReference type="Proteomes" id="UP001238450"/>
    </source>
</evidence>
<organism evidence="10 11">
    <name type="scientific">Croceifilum oryzae</name>
    <dbReference type="NCBI Taxonomy" id="1553429"/>
    <lineage>
        <taxon>Bacteria</taxon>
        <taxon>Bacillati</taxon>
        <taxon>Bacillota</taxon>
        <taxon>Bacilli</taxon>
        <taxon>Bacillales</taxon>
        <taxon>Thermoactinomycetaceae</taxon>
        <taxon>Croceifilum</taxon>
    </lineage>
</organism>
<keyword evidence="6 7" id="KW-0131">Cell cycle</keyword>
<feature type="coiled-coil region" evidence="9">
    <location>
        <begin position="63"/>
        <end position="97"/>
    </location>
</feature>
<evidence type="ECO:0000256" key="7">
    <source>
        <dbReference type="HAMAP-Rule" id="MF_00910"/>
    </source>
</evidence>
<reference evidence="10 11" key="1">
    <citation type="submission" date="2023-07" db="EMBL/GenBank/DDBJ databases">
        <title>Genomic Encyclopedia of Type Strains, Phase IV (KMG-IV): sequencing the most valuable type-strain genomes for metagenomic binning, comparative biology and taxonomic classification.</title>
        <authorList>
            <person name="Goeker M."/>
        </authorList>
    </citation>
    <scope>NUCLEOTIDE SEQUENCE [LARGE SCALE GENOMIC DNA]</scope>
    <source>
        <strain evidence="10 11">DSM 46876</strain>
    </source>
</reference>
<evidence type="ECO:0000256" key="3">
    <source>
        <dbReference type="ARBA" id="ARBA00022692"/>
    </source>
</evidence>
<evidence type="ECO:0000256" key="2">
    <source>
        <dbReference type="ARBA" id="ARBA00022618"/>
    </source>
</evidence>
<dbReference type="NCBIfam" id="TIGR02209">
    <property type="entry name" value="ftsL_broad"/>
    <property type="match status" value="1"/>
</dbReference>
<evidence type="ECO:0000256" key="9">
    <source>
        <dbReference type="SAM" id="Coils"/>
    </source>
</evidence>
<dbReference type="Proteomes" id="UP001238450">
    <property type="component" value="Unassembled WGS sequence"/>
</dbReference>
<dbReference type="GO" id="GO:0032153">
    <property type="term" value="C:cell division site"/>
    <property type="evidence" value="ECO:0007669"/>
    <property type="project" value="UniProtKB-UniRule"/>
</dbReference>
<evidence type="ECO:0000256" key="6">
    <source>
        <dbReference type="ARBA" id="ARBA00023306"/>
    </source>
</evidence>
<keyword evidence="2 7" id="KW-0132">Cell division</keyword>
<name>A0AAJ1WRI9_9BACL</name>
<keyword evidence="4 7" id="KW-1133">Transmembrane helix</keyword>
<keyword evidence="9" id="KW-0175">Coiled coil</keyword>
<keyword evidence="11" id="KW-1185">Reference proteome</keyword>
<evidence type="ECO:0000256" key="4">
    <source>
        <dbReference type="ARBA" id="ARBA00022989"/>
    </source>
</evidence>
<dbReference type="GO" id="GO:0043093">
    <property type="term" value="P:FtsZ-dependent cytokinesis"/>
    <property type="evidence" value="ECO:0007669"/>
    <property type="project" value="UniProtKB-UniRule"/>
</dbReference>
<proteinExistence type="inferred from homology"/>
<keyword evidence="3 7" id="KW-0812">Transmembrane</keyword>
<evidence type="ECO:0000256" key="1">
    <source>
        <dbReference type="ARBA" id="ARBA00022475"/>
    </source>
</evidence>
<sequence length="127" mass="14064">MRQERGNVAVARPLTPTNTSTQVKAKKQPLIKGLTVPEKLLYIGSVIICVALTVLVVSRYAKTAELNLSIQKADKEIQQVKEANLQLEAEKNKLKSDARIRQYAEQNGLQIIESKKIPSAGKEKNTP</sequence>
<dbReference type="InterPro" id="IPR011922">
    <property type="entry name" value="Cell_div_FtsL"/>
</dbReference>
<comment type="caution">
    <text evidence="10">The sequence shown here is derived from an EMBL/GenBank/DDBJ whole genome shotgun (WGS) entry which is preliminary data.</text>
</comment>
<protein>
    <recommendedName>
        <fullName evidence="7 8">Cell division protein FtsL</fullName>
    </recommendedName>
</protein>
<keyword evidence="5 7" id="KW-0472">Membrane</keyword>
<dbReference type="EMBL" id="JAUSUV010000002">
    <property type="protein sequence ID" value="MDQ0416378.1"/>
    <property type="molecule type" value="Genomic_DNA"/>
</dbReference>
<comment type="similarity">
    <text evidence="7">Belongs to the FtsL family.</text>
</comment>